<feature type="domain" description="B box-type" evidence="6">
    <location>
        <begin position="163"/>
        <end position="203"/>
    </location>
</feature>
<evidence type="ECO:0000256" key="2">
    <source>
        <dbReference type="ARBA" id="ARBA00022771"/>
    </source>
</evidence>
<evidence type="ECO:0000259" key="7">
    <source>
        <dbReference type="PROSITE" id="PS50188"/>
    </source>
</evidence>
<dbReference type="SMART" id="SM00336">
    <property type="entry name" value="BBOX"/>
    <property type="match status" value="2"/>
</dbReference>
<dbReference type="EMBL" id="VFJC01000023">
    <property type="protein sequence ID" value="KAB5532847.1"/>
    <property type="molecule type" value="Genomic_DNA"/>
</dbReference>
<dbReference type="SMART" id="SM00449">
    <property type="entry name" value="SPRY"/>
    <property type="match status" value="1"/>
</dbReference>
<dbReference type="CDD" id="cd16040">
    <property type="entry name" value="SPRY_PRY_SNTX"/>
    <property type="match status" value="1"/>
</dbReference>
<feature type="domain" description="B30.2/SPRY" evidence="7">
    <location>
        <begin position="329"/>
        <end position="521"/>
    </location>
</feature>
<keyword evidence="3" id="KW-0862">Zinc</keyword>
<dbReference type="Pfam" id="PF00622">
    <property type="entry name" value="SPRY"/>
    <property type="match status" value="1"/>
</dbReference>
<dbReference type="Gene3D" id="3.30.160.60">
    <property type="entry name" value="Classic Zinc Finger"/>
    <property type="match status" value="2"/>
</dbReference>
<dbReference type="PRINTS" id="PR01407">
    <property type="entry name" value="BUTYPHLNCDUF"/>
</dbReference>
<dbReference type="AlphaFoldDB" id="A0A5N5KR87"/>
<dbReference type="InterPro" id="IPR006574">
    <property type="entry name" value="PRY"/>
</dbReference>
<accession>A0A5N5KR87</accession>
<feature type="region of interest" description="Disordered" evidence="5">
    <location>
        <begin position="98"/>
        <end position="131"/>
    </location>
</feature>
<dbReference type="Gene3D" id="2.60.120.920">
    <property type="match status" value="1"/>
</dbReference>
<feature type="domain" description="B box-type" evidence="6">
    <location>
        <begin position="60"/>
        <end position="96"/>
    </location>
</feature>
<reference evidence="8 9" key="1">
    <citation type="submission" date="2019-06" db="EMBL/GenBank/DDBJ databases">
        <title>A chromosome-scale genome assembly of the striped catfish, Pangasianodon hypophthalmus.</title>
        <authorList>
            <person name="Wen M."/>
            <person name="Zahm M."/>
            <person name="Roques C."/>
            <person name="Cabau C."/>
            <person name="Klopp C."/>
            <person name="Donnadieu C."/>
            <person name="Jouanno E."/>
            <person name="Avarre J.-C."/>
            <person name="Campet M."/>
            <person name="Ha T.T.T."/>
            <person name="Dugue R."/>
            <person name="Lampietro C."/>
            <person name="Louis A."/>
            <person name="Herpin A."/>
            <person name="Echchiki A."/>
            <person name="Berthelot C."/>
            <person name="Parey E."/>
            <person name="Roest-Crollius H."/>
            <person name="Braasch I."/>
            <person name="Postlethwait J."/>
            <person name="Bobe J."/>
            <person name="Montfort J."/>
            <person name="Bouchez O."/>
            <person name="Begum T."/>
            <person name="Schartl M."/>
            <person name="Guiguen Y."/>
        </authorList>
    </citation>
    <scope>NUCLEOTIDE SEQUENCE [LARGE SCALE GENOMIC DNA]</scope>
    <source>
        <strain evidence="8 9">Indonesia</strain>
        <tissue evidence="8">Blood</tissue>
    </source>
</reference>
<dbReference type="InterPro" id="IPR000315">
    <property type="entry name" value="Znf_B-box"/>
</dbReference>
<evidence type="ECO:0000313" key="8">
    <source>
        <dbReference type="EMBL" id="KAB5532847.1"/>
    </source>
</evidence>
<dbReference type="Pfam" id="PF00643">
    <property type="entry name" value="zf-B_box"/>
    <property type="match status" value="2"/>
</dbReference>
<evidence type="ECO:0000313" key="9">
    <source>
        <dbReference type="Proteomes" id="UP000327468"/>
    </source>
</evidence>
<feature type="compositionally biased region" description="Basic and acidic residues" evidence="5">
    <location>
        <begin position="110"/>
        <end position="122"/>
    </location>
</feature>
<keyword evidence="9" id="KW-1185">Reference proteome</keyword>
<gene>
    <name evidence="8" type="ORF">PHYPO_G00124840</name>
</gene>
<dbReference type="InterPro" id="IPR003879">
    <property type="entry name" value="Butyrophylin_SPRY"/>
</dbReference>
<feature type="region of interest" description="Disordered" evidence="5">
    <location>
        <begin position="358"/>
        <end position="379"/>
    </location>
</feature>
<proteinExistence type="predicted"/>
<dbReference type="Pfam" id="PF13765">
    <property type="entry name" value="PRY"/>
    <property type="match status" value="1"/>
</dbReference>
<dbReference type="PANTHER" id="PTHR25465">
    <property type="entry name" value="B-BOX DOMAIN CONTAINING"/>
    <property type="match status" value="1"/>
</dbReference>
<evidence type="ECO:0000256" key="3">
    <source>
        <dbReference type="ARBA" id="ARBA00022833"/>
    </source>
</evidence>
<dbReference type="Proteomes" id="UP000327468">
    <property type="component" value="Chromosome 22"/>
</dbReference>
<dbReference type="PROSITE" id="PS50188">
    <property type="entry name" value="B302_SPRY"/>
    <property type="match status" value="1"/>
</dbReference>
<evidence type="ECO:0000256" key="5">
    <source>
        <dbReference type="SAM" id="MobiDB-lite"/>
    </source>
</evidence>
<dbReference type="SMART" id="SM00589">
    <property type="entry name" value="PRY"/>
    <property type="match status" value="1"/>
</dbReference>
<dbReference type="SUPFAM" id="SSF49899">
    <property type="entry name" value="Concanavalin A-like lectins/glucanases"/>
    <property type="match status" value="1"/>
</dbReference>
<dbReference type="PROSITE" id="PS50119">
    <property type="entry name" value="ZF_BBOX"/>
    <property type="match status" value="2"/>
</dbReference>
<keyword evidence="2 4" id="KW-0863">Zinc-finger</keyword>
<dbReference type="GO" id="GO:0005737">
    <property type="term" value="C:cytoplasm"/>
    <property type="evidence" value="ECO:0007669"/>
    <property type="project" value="UniProtKB-ARBA"/>
</dbReference>
<dbReference type="InterPro" id="IPR043136">
    <property type="entry name" value="B30.2/SPRY_sf"/>
</dbReference>
<evidence type="ECO:0000259" key="6">
    <source>
        <dbReference type="PROSITE" id="PS50119"/>
    </source>
</evidence>
<protein>
    <recommendedName>
        <fullName evidence="10">B30.2/SPRY domain-containing protein</fullName>
    </recommendedName>
</protein>
<sequence length="521" mass="59830">MRSFRVFFPVIRSVEIERPRSPSPSYVSVEGDKSVELNQDDGETFLRLHPSPLYRRHTPQEPKLCQQHRMRLEIYCKTDETLICKQCATVQRRGHNKSYTQAARFSQRKKSSEKSVEIERPRSPSPSYVSVEGDKSVELNQDDGETFLRLHPSATVPAKYTPQEPKLCQQHRMRLEIYCKTDETLICKQCATVQHRGHNKSYTQAARALLELDTLSLLEQTLNNVDTNKFMWYLCQNYPECFETPQVTCDIQEASKLILERFGSVAAPKIALKVMLELEDGCSALASALSSDHSQLRELDLSYNHPGESGVRQLSAVRDNPHCNLEKLSVDHSGECRIKPGLKKYACEITLDPNTAHRTMPLSGNKKVTRTRSQQPYPDHPDRFEYYAQILCREPLSGARFYWETEWTGNTIYSGVTYKGINRKGRSNDCKLGMNNISWILFCSNNYGYYAGYNNKETVVTPPPNPSRRMGIYLDWQAGTLSYFIISADRVYHTYTFHTTFTEPLYPGFRVDDTVTLCELD</sequence>
<dbReference type="PANTHER" id="PTHR25465:SF5">
    <property type="entry name" value="E3 UBIQUITIN_ISG15 LIGASE TRIM25-RELATED"/>
    <property type="match status" value="1"/>
</dbReference>
<dbReference type="GO" id="GO:0008270">
    <property type="term" value="F:zinc ion binding"/>
    <property type="evidence" value="ECO:0007669"/>
    <property type="project" value="UniProtKB-KW"/>
</dbReference>
<evidence type="ECO:0000256" key="4">
    <source>
        <dbReference type="PROSITE-ProRule" id="PRU00024"/>
    </source>
</evidence>
<comment type="caution">
    <text evidence="8">The sequence shown here is derived from an EMBL/GenBank/DDBJ whole genome shotgun (WGS) entry which is preliminary data.</text>
</comment>
<dbReference type="InterPro" id="IPR003877">
    <property type="entry name" value="SPRY_dom"/>
</dbReference>
<dbReference type="InterPro" id="IPR032675">
    <property type="entry name" value="LRR_dom_sf"/>
</dbReference>
<evidence type="ECO:0008006" key="10">
    <source>
        <dbReference type="Google" id="ProtNLM"/>
    </source>
</evidence>
<dbReference type="SUPFAM" id="SSF52047">
    <property type="entry name" value="RNI-like"/>
    <property type="match status" value="1"/>
</dbReference>
<name>A0A5N5KR87_PANHP</name>
<dbReference type="Gene3D" id="3.80.10.10">
    <property type="entry name" value="Ribonuclease Inhibitor"/>
    <property type="match status" value="1"/>
</dbReference>
<dbReference type="InterPro" id="IPR013320">
    <property type="entry name" value="ConA-like_dom_sf"/>
</dbReference>
<dbReference type="InterPro" id="IPR001870">
    <property type="entry name" value="B30.2/SPRY"/>
</dbReference>
<dbReference type="CDD" id="cd19769">
    <property type="entry name" value="Bbox2_TRIM16-like"/>
    <property type="match status" value="2"/>
</dbReference>
<keyword evidence="1" id="KW-0479">Metal-binding</keyword>
<organism evidence="8 9">
    <name type="scientific">Pangasianodon hypophthalmus</name>
    <name type="common">Striped catfish</name>
    <name type="synonym">Helicophagus hypophthalmus</name>
    <dbReference type="NCBI Taxonomy" id="310915"/>
    <lineage>
        <taxon>Eukaryota</taxon>
        <taxon>Metazoa</taxon>
        <taxon>Chordata</taxon>
        <taxon>Craniata</taxon>
        <taxon>Vertebrata</taxon>
        <taxon>Euteleostomi</taxon>
        <taxon>Actinopterygii</taxon>
        <taxon>Neopterygii</taxon>
        <taxon>Teleostei</taxon>
        <taxon>Ostariophysi</taxon>
        <taxon>Siluriformes</taxon>
        <taxon>Pangasiidae</taxon>
        <taxon>Pangasianodon</taxon>
    </lineage>
</organism>
<dbReference type="InterPro" id="IPR051051">
    <property type="entry name" value="E3_ubiq-ligase_TRIM/RNF"/>
</dbReference>
<dbReference type="SUPFAM" id="SSF57845">
    <property type="entry name" value="B-box zinc-binding domain"/>
    <property type="match status" value="2"/>
</dbReference>
<evidence type="ECO:0000256" key="1">
    <source>
        <dbReference type="ARBA" id="ARBA00022723"/>
    </source>
</evidence>